<accession>A0ABX9KD88</accession>
<name>A0ABX9KD88_9FUSO</name>
<protein>
    <submittedName>
        <fullName evidence="1">Uncharacterized protein</fullName>
    </submittedName>
</protein>
<comment type="caution">
    <text evidence="1">The sequence shown here is derived from an EMBL/GenBank/DDBJ whole genome shotgun (WGS) entry which is preliminary data.</text>
</comment>
<dbReference type="RefSeq" id="WP_114643701.1">
    <property type="nucleotide sequence ID" value="NZ_JAACIO010000047.1"/>
</dbReference>
<dbReference type="EMBL" id="QUAJ01000049">
    <property type="protein sequence ID" value="REI39354.1"/>
    <property type="molecule type" value="Genomic_DNA"/>
</dbReference>
<gene>
    <name evidence="1" type="ORF">DYH56_15130</name>
</gene>
<keyword evidence="2" id="KW-1185">Reference proteome</keyword>
<evidence type="ECO:0000313" key="1">
    <source>
        <dbReference type="EMBL" id="REI39354.1"/>
    </source>
</evidence>
<organism evidence="1 2">
    <name type="scientific">Psychrilyobacter piezotolerans</name>
    <dbReference type="NCBI Taxonomy" id="2293438"/>
    <lineage>
        <taxon>Bacteria</taxon>
        <taxon>Fusobacteriati</taxon>
        <taxon>Fusobacteriota</taxon>
        <taxon>Fusobacteriia</taxon>
        <taxon>Fusobacteriales</taxon>
        <taxon>Fusobacteriaceae</taxon>
        <taxon>Psychrilyobacter</taxon>
    </lineage>
</organism>
<proteinExistence type="predicted"/>
<sequence>MKGQNMNGMQMRNMSGMMGIQNAMQRIGKGKRKYTVKISKHNKKFLGKFVEEIQKQMGSENNPQMKGVLDFLTYLKAECAKKTVTEIKMSFDELEFLKKMVVDSVKGMEGMTYKWYQIINKLMVKTMIKSNRSLLEELK</sequence>
<evidence type="ECO:0000313" key="2">
    <source>
        <dbReference type="Proteomes" id="UP000263486"/>
    </source>
</evidence>
<dbReference type="Proteomes" id="UP000263486">
    <property type="component" value="Unassembled WGS sequence"/>
</dbReference>
<reference evidence="1 2" key="1">
    <citation type="submission" date="2018-08" db="EMBL/GenBank/DDBJ databases">
        <title>Draft genome sequence of Psychrilyobacter sp. strain SD5 isolated from Black Sea water.</title>
        <authorList>
            <person name="Yadav S."/>
            <person name="Villanueva L."/>
            <person name="Damste J.S.S."/>
        </authorList>
    </citation>
    <scope>NUCLEOTIDE SEQUENCE [LARGE SCALE GENOMIC DNA]</scope>
    <source>
        <strain evidence="1 2">SD5</strain>
    </source>
</reference>